<sequence>MTSGESLGAAGGKRPRFVDRLWSYKRPMSSVAQIQSWSCSLGLVLAFLQDQDQEQDRVFLARPRPRLTVQDLSKNKT</sequence>
<proteinExistence type="predicted"/>
<dbReference type="AlphaFoldDB" id="A0A8S4RCQ0"/>
<gene>
    <name evidence="1" type="primary">jg10801</name>
    <name evidence="1" type="ORF">PAEG_LOCUS11474</name>
</gene>
<accession>A0A8S4RCQ0</accession>
<protein>
    <submittedName>
        <fullName evidence="1">Jg10801 protein</fullName>
    </submittedName>
</protein>
<organism evidence="1 2">
    <name type="scientific">Pararge aegeria aegeria</name>
    <dbReference type="NCBI Taxonomy" id="348720"/>
    <lineage>
        <taxon>Eukaryota</taxon>
        <taxon>Metazoa</taxon>
        <taxon>Ecdysozoa</taxon>
        <taxon>Arthropoda</taxon>
        <taxon>Hexapoda</taxon>
        <taxon>Insecta</taxon>
        <taxon>Pterygota</taxon>
        <taxon>Neoptera</taxon>
        <taxon>Endopterygota</taxon>
        <taxon>Lepidoptera</taxon>
        <taxon>Glossata</taxon>
        <taxon>Ditrysia</taxon>
        <taxon>Papilionoidea</taxon>
        <taxon>Nymphalidae</taxon>
        <taxon>Satyrinae</taxon>
        <taxon>Satyrini</taxon>
        <taxon>Parargina</taxon>
        <taxon>Pararge</taxon>
    </lineage>
</organism>
<evidence type="ECO:0000313" key="1">
    <source>
        <dbReference type="EMBL" id="CAH2233519.1"/>
    </source>
</evidence>
<comment type="caution">
    <text evidence="1">The sequence shown here is derived from an EMBL/GenBank/DDBJ whole genome shotgun (WGS) entry which is preliminary data.</text>
</comment>
<reference evidence="1" key="1">
    <citation type="submission" date="2022-03" db="EMBL/GenBank/DDBJ databases">
        <authorList>
            <person name="Lindestad O."/>
        </authorList>
    </citation>
    <scope>NUCLEOTIDE SEQUENCE</scope>
</reference>
<evidence type="ECO:0000313" key="2">
    <source>
        <dbReference type="Proteomes" id="UP000838756"/>
    </source>
</evidence>
<name>A0A8S4RCQ0_9NEOP</name>
<keyword evidence="2" id="KW-1185">Reference proteome</keyword>
<dbReference type="Proteomes" id="UP000838756">
    <property type="component" value="Unassembled WGS sequence"/>
</dbReference>
<dbReference type="EMBL" id="CAKXAJ010024976">
    <property type="protein sequence ID" value="CAH2233519.1"/>
    <property type="molecule type" value="Genomic_DNA"/>
</dbReference>